<accession>A0A1I3XLP8</accession>
<reference evidence="3" key="1">
    <citation type="submission" date="2016-10" db="EMBL/GenBank/DDBJ databases">
        <authorList>
            <person name="Varghese N."/>
            <person name="Submissions S."/>
        </authorList>
    </citation>
    <scope>NUCLEOTIDE SEQUENCE [LARGE SCALE GENOMIC DNA]</scope>
    <source>
        <strain evidence="3">CGMCC 4.2126</strain>
    </source>
</reference>
<dbReference type="AlphaFoldDB" id="A0A1I3XLP8"/>
<feature type="region of interest" description="Disordered" evidence="1">
    <location>
        <begin position="19"/>
        <end position="50"/>
    </location>
</feature>
<name>A0A1I3XLP8_9ACTN</name>
<protein>
    <submittedName>
        <fullName evidence="2">Uncharacterized protein</fullName>
    </submittedName>
</protein>
<evidence type="ECO:0000313" key="3">
    <source>
        <dbReference type="Proteomes" id="UP000199111"/>
    </source>
</evidence>
<sequence>MVSVCTRLTTSRYTRWPLTTRRRKRDAGAATAELAAQTMHPADFTTERNT</sequence>
<keyword evidence="3" id="KW-1185">Reference proteome</keyword>
<evidence type="ECO:0000256" key="1">
    <source>
        <dbReference type="SAM" id="MobiDB-lite"/>
    </source>
</evidence>
<organism evidence="2 3">
    <name type="scientific">Streptosporangium canum</name>
    <dbReference type="NCBI Taxonomy" id="324952"/>
    <lineage>
        <taxon>Bacteria</taxon>
        <taxon>Bacillati</taxon>
        <taxon>Actinomycetota</taxon>
        <taxon>Actinomycetes</taxon>
        <taxon>Streptosporangiales</taxon>
        <taxon>Streptosporangiaceae</taxon>
        <taxon>Streptosporangium</taxon>
    </lineage>
</organism>
<gene>
    <name evidence="2" type="ORF">SAMN05216275_11995</name>
</gene>
<proteinExistence type="predicted"/>
<evidence type="ECO:0000313" key="2">
    <source>
        <dbReference type="EMBL" id="SFK19956.1"/>
    </source>
</evidence>
<dbReference type="Proteomes" id="UP000199111">
    <property type="component" value="Unassembled WGS sequence"/>
</dbReference>
<dbReference type="EMBL" id="FOQY01000019">
    <property type="protein sequence ID" value="SFK19956.1"/>
    <property type="molecule type" value="Genomic_DNA"/>
</dbReference>